<dbReference type="Proteomes" id="UP001193734">
    <property type="component" value="Unassembled WGS sequence"/>
</dbReference>
<accession>A0ABX2AUQ2</accession>
<comment type="caution">
    <text evidence="3">The sequence shown here is derived from an EMBL/GenBank/DDBJ whole genome shotgun (WGS) entry which is preliminary data.</text>
</comment>
<dbReference type="InterPro" id="IPR059177">
    <property type="entry name" value="GH29D-like_dom"/>
</dbReference>
<gene>
    <name evidence="3" type="ORF">HPS55_09125</name>
</gene>
<organism evidence="3 4">
    <name type="scientific">Xylanibacter rodentium</name>
    <dbReference type="NCBI Taxonomy" id="2736289"/>
    <lineage>
        <taxon>Bacteria</taxon>
        <taxon>Pseudomonadati</taxon>
        <taxon>Bacteroidota</taxon>
        <taxon>Bacteroidia</taxon>
        <taxon>Bacteroidales</taxon>
        <taxon>Prevotellaceae</taxon>
        <taxon>Xylanibacter</taxon>
    </lineage>
</organism>
<proteinExistence type="predicted"/>
<protein>
    <submittedName>
        <fullName evidence="3">Chitobiase/beta-hexosaminidase C-terminal domain-containing protein</fullName>
    </submittedName>
</protein>
<dbReference type="EMBL" id="JABKKE010000014">
    <property type="protein sequence ID" value="NPE14482.1"/>
    <property type="molecule type" value="Genomic_DNA"/>
</dbReference>
<feature type="chain" id="PRO_5047111732" evidence="1">
    <location>
        <begin position="20"/>
        <end position="887"/>
    </location>
</feature>
<feature type="signal peptide" evidence="1">
    <location>
        <begin position="1"/>
        <end position="19"/>
    </location>
</feature>
<keyword evidence="4" id="KW-1185">Reference proteome</keyword>
<evidence type="ECO:0000259" key="2">
    <source>
        <dbReference type="Pfam" id="PF13290"/>
    </source>
</evidence>
<sequence length="887" mass="95991">MKKLLSFAMLFAFALCINAQQRKTWDFTKGISDATLENLVADPNWSVENNGDGTFKQAVDQAKMSGELMANNVIIEELRGIKFGTGGLSKNKNYIIGSNKFRMSRKNESLILRVAPGQTITMKARSANGDAPNRGFKGDANMEYVSGPENGICLGWNLEAEGRDERGDYTLVWKVKDEIEGLEGDSLDVAITASPEGGLDISLIQIDEGDNPQTDKKQVAYLYDSSYPGYEFGENDPNYDVLVNMLSLELEAADIVAIDVAGNPADVTVDSLQYYNAVVVSSAINSTNPYINTIKSAIAYVPMLNLSPDLYEAWGYGAARETNTNILTVGDKASKADMFTDADGNSFVADGKLAIFESAAIRGYEAAAGTYFANDSVWAKADGVNAIHVHNANRNAYMLLPYTFPYGDLAENFPQLMSNAVLTVAGTKTEVTKSGKPSMVQDFSNFSTTVTLRCSTKGARIYYTLDGSEPTLNSTEFTEPFVVDVKDVVVKAISMADGYSVSDVMEAKVEIHELAKAPSFSCNEMDGATEVTLIPANEGEVIYYNITGSSEIERSEIYSEPIVLTRHQTITAFTAAYSDYLASEPVSKDIVVKNEKVRIDIVSHMDANKADWAPAGANPTYYNGKNGHAYYSDNVIEQTTDPETGDDIFVCEPANVVVWVNPNKGWEVRTEAQAVFWQNNGCTHNVGDGSGYNPETALDDDVNATSSCLSFGSSSTTNSFGTKNPSYTGSIQSTEAFQGPFDVVANIANTAKNGGNIAAYVYVTTDTLGGNWTELGELKTSTTGRLWKNTVLGYEGTDKVFVKVCASNSVGVFDIFIKNEGELSKEYIANVTGIEIVNSNAAAAGNVVRTMIYSINGTQLDKVAKGINIVKEVYANGVVKTKKIIVK</sequence>
<name>A0ABX2AUQ2_9BACT</name>
<dbReference type="GeneID" id="82157925"/>
<keyword evidence="1" id="KW-0732">Signal</keyword>
<reference evidence="3 4" key="1">
    <citation type="submission" date="2020-05" db="EMBL/GenBank/DDBJ databases">
        <title>Distinct polysaccharide utilization as determinants for interspecies competition between intestinal Prevotella spp.</title>
        <authorList>
            <person name="Galvez E.J.C."/>
            <person name="Iljazovic A."/>
            <person name="Strowig T."/>
        </authorList>
    </citation>
    <scope>NUCLEOTIDE SEQUENCE [LARGE SCALE GENOMIC DNA]</scope>
    <source>
        <strain evidence="3 4">PROD</strain>
    </source>
</reference>
<feature type="domain" description="GH29D-like beta-sandwich" evidence="2">
    <location>
        <begin position="447"/>
        <end position="504"/>
    </location>
</feature>
<evidence type="ECO:0000256" key="1">
    <source>
        <dbReference type="SAM" id="SignalP"/>
    </source>
</evidence>
<dbReference type="Pfam" id="PF13290">
    <property type="entry name" value="CHB_HEX_C_1"/>
    <property type="match status" value="2"/>
</dbReference>
<dbReference type="RefSeq" id="WP_172177868.1">
    <property type="nucleotide sequence ID" value="NZ_CASGIA010000016.1"/>
</dbReference>
<feature type="domain" description="GH29D-like beta-sandwich" evidence="2">
    <location>
        <begin position="526"/>
        <end position="575"/>
    </location>
</feature>
<evidence type="ECO:0000313" key="3">
    <source>
        <dbReference type="EMBL" id="NPE14482.1"/>
    </source>
</evidence>
<evidence type="ECO:0000313" key="4">
    <source>
        <dbReference type="Proteomes" id="UP001193734"/>
    </source>
</evidence>